<accession>A0A9N8W1Z9</accession>
<dbReference type="AlphaFoldDB" id="A0A9N8W1Z9"/>
<sequence length="183" mass="20576">MVFKYGYVIGEHISSIAITSGMIMQPSHVPDVINLSVTNASRFILIGTKSEILEWLRDHSTVIIQTSLFDNPDEAPHIKIPDAVIDLLPCYGSEAHQKSFLETINPLAHPDPTTESVRLEFRAINPKLDDEIDEQYFRLVVERGKTIGEIYDETANAWDKVVYPSLLDNLVKIAVAPVQTFNK</sequence>
<gene>
    <name evidence="1" type="ORF">AGERDE_LOCUS2799</name>
</gene>
<protein>
    <submittedName>
        <fullName evidence="1">9209_t:CDS:1</fullName>
    </submittedName>
</protein>
<dbReference type="OrthoDB" id="2407359at2759"/>
<keyword evidence="2" id="KW-1185">Reference proteome</keyword>
<dbReference type="EMBL" id="CAJVPL010000246">
    <property type="protein sequence ID" value="CAG8472286.1"/>
    <property type="molecule type" value="Genomic_DNA"/>
</dbReference>
<organism evidence="1 2">
    <name type="scientific">Ambispora gerdemannii</name>
    <dbReference type="NCBI Taxonomy" id="144530"/>
    <lineage>
        <taxon>Eukaryota</taxon>
        <taxon>Fungi</taxon>
        <taxon>Fungi incertae sedis</taxon>
        <taxon>Mucoromycota</taxon>
        <taxon>Glomeromycotina</taxon>
        <taxon>Glomeromycetes</taxon>
        <taxon>Archaeosporales</taxon>
        <taxon>Ambisporaceae</taxon>
        <taxon>Ambispora</taxon>
    </lineage>
</organism>
<proteinExistence type="predicted"/>
<reference evidence="1" key="1">
    <citation type="submission" date="2021-06" db="EMBL/GenBank/DDBJ databases">
        <authorList>
            <person name="Kallberg Y."/>
            <person name="Tangrot J."/>
            <person name="Rosling A."/>
        </authorList>
    </citation>
    <scope>NUCLEOTIDE SEQUENCE</scope>
    <source>
        <strain evidence="1">MT106</strain>
    </source>
</reference>
<name>A0A9N8W1Z9_9GLOM</name>
<dbReference type="Proteomes" id="UP000789831">
    <property type="component" value="Unassembled WGS sequence"/>
</dbReference>
<evidence type="ECO:0000313" key="2">
    <source>
        <dbReference type="Proteomes" id="UP000789831"/>
    </source>
</evidence>
<evidence type="ECO:0000313" key="1">
    <source>
        <dbReference type="EMBL" id="CAG8472286.1"/>
    </source>
</evidence>
<comment type="caution">
    <text evidence="1">The sequence shown here is derived from an EMBL/GenBank/DDBJ whole genome shotgun (WGS) entry which is preliminary data.</text>
</comment>